<dbReference type="Pfam" id="PF00628">
    <property type="entry name" value="PHD"/>
    <property type="match status" value="1"/>
</dbReference>
<keyword evidence="3 10" id="KW-0863">Zinc-finger</keyword>
<proteinExistence type="predicted"/>
<evidence type="ECO:0000256" key="6">
    <source>
        <dbReference type="ARBA" id="ARBA00023125"/>
    </source>
</evidence>
<evidence type="ECO:0000256" key="4">
    <source>
        <dbReference type="ARBA" id="ARBA00022833"/>
    </source>
</evidence>
<evidence type="ECO:0000313" key="13">
    <source>
        <dbReference type="EMBL" id="SGY37582.1"/>
    </source>
</evidence>
<dbReference type="InterPro" id="IPR001965">
    <property type="entry name" value="Znf_PHD"/>
</dbReference>
<feature type="region of interest" description="Disordered" evidence="11">
    <location>
        <begin position="556"/>
        <end position="613"/>
    </location>
</feature>
<feature type="compositionally biased region" description="Basic and acidic residues" evidence="11">
    <location>
        <begin position="55"/>
        <end position="69"/>
    </location>
</feature>
<feature type="compositionally biased region" description="Basic residues" evidence="11">
    <location>
        <begin position="112"/>
        <end position="123"/>
    </location>
</feature>
<dbReference type="InterPro" id="IPR019787">
    <property type="entry name" value="Znf_PHD-finger"/>
</dbReference>
<sequence length="839" mass="92535">MSPELMSPDAASPDQGGTEASTSTLAVQLMQIHEDVEMSDAALVQEKITRLSPVKIEHDELGMGLDRRTGTSQSPSDEEGEPDEADGEREGEVEAEDAVQGEDKVAQLQVSRKVRKPPRKKRWTSITPAQKRKDKEKRSAAAAKGGRGSGSLESTPAASPGPSEWGELEREDSKELGIGPSSSLAANGRPVLSNVMGRPALATTGSGPNSPLLAAGFPYSSRAQGYIIPDPSVEAGPPTVLPSTQPLSAPFAAYQAPGPRNFDEEEDEEARANAAALARRKAMMKNRTGGGGANAAAEAQEDDETDDRLYCVCKKLYDAERTMIACDKCENWYHLECVHIPDYMVELVDWFFCPPCTEGKRIKEGKAHLVIKANASYTVSCTFRPTAFGKQTTWKPRCARPTCPRAVAPLSKFCSDFCGIEMASVRIEAAKTDPERYWTYVAGARKRCAQVLHVNLPVPGGDPTIMPEEEDDREEESSMRGKMWNSALDEESMQRQNEEDWFVRAELDTKLDEVERRREVLLREKGLIDKRLVYLQIAISRWEALCQATADALAQEGNEGNEGNNDAPAHPPTGDKQEEVSTPNPSTTEVPAQSKKKSNKGKGSKVNRPKKPILAINLPEAQCGFDSRIVLDDPVWEEWIETDEARRVFEKGEADALARAEGGATTPTMGASMIGLDDDELQNVCMWPRKECPRHQAWQKVREADFQVERAVLERRLDRLAMQESRLRAQSSDHAEAVAFRSYCRQNKPIAPLSVSDLVVTPIKRTSSKNRLARSLVTGEDPFPEARKNPYELFPGLERIEERPAPTVSNAKQGGQKKDIFEIVQDGGEGKRVKVVKKR</sequence>
<feature type="region of interest" description="Disordered" evidence="11">
    <location>
        <begin position="48"/>
        <end position="190"/>
    </location>
</feature>
<feature type="compositionally biased region" description="Acidic residues" evidence="11">
    <location>
        <begin position="76"/>
        <end position="100"/>
    </location>
</feature>
<evidence type="ECO:0000256" key="2">
    <source>
        <dbReference type="ARBA" id="ARBA00022723"/>
    </source>
</evidence>
<feature type="compositionally biased region" description="Polar residues" evidence="11">
    <location>
        <begin position="580"/>
        <end position="591"/>
    </location>
</feature>
<keyword evidence="14" id="KW-1185">Reference proteome</keyword>
<evidence type="ECO:0000256" key="10">
    <source>
        <dbReference type="PROSITE-ProRule" id="PRU00146"/>
    </source>
</evidence>
<dbReference type="InterPro" id="IPR013083">
    <property type="entry name" value="Znf_RING/FYVE/PHD"/>
</dbReference>
<keyword evidence="6" id="KW-0238">DNA-binding</keyword>
<dbReference type="InterPro" id="IPR022056">
    <property type="entry name" value="CpG-bd_C"/>
</dbReference>
<evidence type="ECO:0000256" key="1">
    <source>
        <dbReference type="ARBA" id="ARBA00004123"/>
    </source>
</evidence>
<keyword evidence="8" id="KW-0539">Nucleus</keyword>
<keyword evidence="4" id="KW-0862">Zinc</keyword>
<dbReference type="PROSITE" id="PS50016">
    <property type="entry name" value="ZF_PHD_2"/>
    <property type="match status" value="1"/>
</dbReference>
<dbReference type="GO" id="GO:0045893">
    <property type="term" value="P:positive regulation of DNA-templated transcription"/>
    <property type="evidence" value="ECO:0007669"/>
    <property type="project" value="TreeGrafter"/>
</dbReference>
<keyword evidence="5" id="KW-0805">Transcription regulation</keyword>
<name>A0A2X0MUN9_9BASI</name>
<dbReference type="GO" id="GO:0048188">
    <property type="term" value="C:Set1C/COMPASS complex"/>
    <property type="evidence" value="ECO:0007669"/>
    <property type="project" value="InterPro"/>
</dbReference>
<comment type="subcellular location">
    <subcellularLocation>
        <location evidence="1">Nucleus</location>
    </subcellularLocation>
</comment>
<dbReference type="PROSITE" id="PS01359">
    <property type="entry name" value="ZF_PHD_1"/>
    <property type="match status" value="1"/>
</dbReference>
<evidence type="ECO:0000256" key="3">
    <source>
        <dbReference type="ARBA" id="ARBA00022771"/>
    </source>
</evidence>
<dbReference type="STRING" id="796604.A0A2X0MUN9"/>
<feature type="compositionally biased region" description="Basic residues" evidence="11">
    <location>
        <begin position="594"/>
        <end position="611"/>
    </location>
</feature>
<dbReference type="Proteomes" id="UP000249464">
    <property type="component" value="Unassembled WGS sequence"/>
</dbReference>
<evidence type="ECO:0000256" key="7">
    <source>
        <dbReference type="ARBA" id="ARBA00023163"/>
    </source>
</evidence>
<feature type="region of interest" description="Disordered" evidence="11">
    <location>
        <begin position="1"/>
        <end position="24"/>
    </location>
</feature>
<dbReference type="Pfam" id="PF12269">
    <property type="entry name" value="CpG_bind_C"/>
    <property type="match status" value="1"/>
</dbReference>
<feature type="domain" description="PHD-type" evidence="12">
    <location>
        <begin position="308"/>
        <end position="359"/>
    </location>
</feature>
<accession>A0A2X0MUN9</accession>
<dbReference type="GO" id="GO:0003677">
    <property type="term" value="F:DNA binding"/>
    <property type="evidence" value="ECO:0007669"/>
    <property type="project" value="UniProtKB-KW"/>
</dbReference>
<dbReference type="CDD" id="cd16039">
    <property type="entry name" value="PHD_SPP1"/>
    <property type="match status" value="1"/>
</dbReference>
<keyword evidence="2" id="KW-0479">Metal-binding</keyword>
<dbReference type="InterPro" id="IPR037869">
    <property type="entry name" value="Spp1/CFP1"/>
</dbReference>
<protein>
    <recommendedName>
        <fullName evidence="9">CXXC-type zinc finger protein 1</fullName>
    </recommendedName>
</protein>
<dbReference type="Gene3D" id="3.30.40.10">
    <property type="entry name" value="Zinc/RING finger domain, C3HC4 (zinc finger)"/>
    <property type="match status" value="1"/>
</dbReference>
<evidence type="ECO:0000256" key="11">
    <source>
        <dbReference type="SAM" id="MobiDB-lite"/>
    </source>
</evidence>
<evidence type="ECO:0000259" key="12">
    <source>
        <dbReference type="PROSITE" id="PS50016"/>
    </source>
</evidence>
<dbReference type="SMART" id="SM00249">
    <property type="entry name" value="PHD"/>
    <property type="match status" value="1"/>
</dbReference>
<keyword evidence="7" id="KW-0804">Transcription</keyword>
<reference evidence="13 14" key="1">
    <citation type="submission" date="2016-11" db="EMBL/GenBank/DDBJ databases">
        <authorList>
            <person name="Jaros S."/>
            <person name="Januszkiewicz K."/>
            <person name="Wedrychowicz H."/>
        </authorList>
    </citation>
    <scope>NUCLEOTIDE SEQUENCE [LARGE SCALE GENOMIC DNA]</scope>
</reference>
<gene>
    <name evidence="13" type="primary">BQ5605_C003g01839</name>
    <name evidence="13" type="ORF">BQ5605_C003G01839</name>
</gene>
<feature type="region of interest" description="Disordered" evidence="11">
    <location>
        <begin position="459"/>
        <end position="481"/>
    </location>
</feature>
<dbReference type="PANTHER" id="PTHR46174">
    <property type="entry name" value="CXXC-TYPE ZINC FINGER PROTEIN 1"/>
    <property type="match status" value="1"/>
</dbReference>
<dbReference type="SUPFAM" id="SSF57903">
    <property type="entry name" value="FYVE/PHD zinc finger"/>
    <property type="match status" value="1"/>
</dbReference>
<feature type="compositionally biased region" description="Low complexity" evidence="11">
    <location>
        <begin position="556"/>
        <end position="565"/>
    </location>
</feature>
<organism evidence="13 14">
    <name type="scientific">Microbotryum silenes-dioicae</name>
    <dbReference type="NCBI Taxonomy" id="796604"/>
    <lineage>
        <taxon>Eukaryota</taxon>
        <taxon>Fungi</taxon>
        <taxon>Dikarya</taxon>
        <taxon>Basidiomycota</taxon>
        <taxon>Pucciniomycotina</taxon>
        <taxon>Microbotryomycetes</taxon>
        <taxon>Microbotryales</taxon>
        <taxon>Microbotryaceae</taxon>
        <taxon>Microbotryum</taxon>
    </lineage>
</organism>
<dbReference type="EMBL" id="FQNC01000042">
    <property type="protein sequence ID" value="SGY37582.1"/>
    <property type="molecule type" value="Genomic_DNA"/>
</dbReference>
<dbReference type="PANTHER" id="PTHR46174:SF1">
    <property type="entry name" value="CXXC-TYPE ZINC FINGER PROTEIN 1"/>
    <property type="match status" value="1"/>
</dbReference>
<dbReference type="GO" id="GO:0008270">
    <property type="term" value="F:zinc ion binding"/>
    <property type="evidence" value="ECO:0007669"/>
    <property type="project" value="UniProtKB-KW"/>
</dbReference>
<evidence type="ECO:0000313" key="14">
    <source>
        <dbReference type="Proteomes" id="UP000249464"/>
    </source>
</evidence>
<evidence type="ECO:0000256" key="9">
    <source>
        <dbReference type="ARBA" id="ARBA00023828"/>
    </source>
</evidence>
<dbReference type="InterPro" id="IPR019786">
    <property type="entry name" value="Zinc_finger_PHD-type_CS"/>
</dbReference>
<evidence type="ECO:0000256" key="5">
    <source>
        <dbReference type="ARBA" id="ARBA00023015"/>
    </source>
</evidence>
<dbReference type="InterPro" id="IPR011011">
    <property type="entry name" value="Znf_FYVE_PHD"/>
</dbReference>
<evidence type="ECO:0000256" key="8">
    <source>
        <dbReference type="ARBA" id="ARBA00023242"/>
    </source>
</evidence>
<dbReference type="AlphaFoldDB" id="A0A2X0MUN9"/>